<dbReference type="InParanoid" id="G0V5F1"/>
<evidence type="ECO:0008006" key="3">
    <source>
        <dbReference type="Google" id="ProtNLM"/>
    </source>
</evidence>
<dbReference type="InterPro" id="IPR023214">
    <property type="entry name" value="HAD_sf"/>
</dbReference>
<dbReference type="CDD" id="cd07527">
    <property type="entry name" value="HAD_ScGPP-like"/>
    <property type="match status" value="1"/>
</dbReference>
<accession>G0V5F1</accession>
<dbReference type="SFLD" id="SFLDG01129">
    <property type="entry name" value="C1.5:_HAD__Beta-PGM__Phosphata"/>
    <property type="match status" value="1"/>
</dbReference>
<dbReference type="PANTHER" id="PTHR43481">
    <property type="entry name" value="FRUCTOSE-1-PHOSPHATE PHOSPHATASE"/>
    <property type="match status" value="1"/>
</dbReference>
<dbReference type="Pfam" id="PF13419">
    <property type="entry name" value="HAD_2"/>
    <property type="match status" value="1"/>
</dbReference>
<dbReference type="InterPro" id="IPR023198">
    <property type="entry name" value="PGP-like_dom2"/>
</dbReference>
<evidence type="ECO:0000313" key="2">
    <source>
        <dbReference type="Proteomes" id="UP000001640"/>
    </source>
</evidence>
<dbReference type="RefSeq" id="XP_003673079.1">
    <property type="nucleotide sequence ID" value="XM_003673031.1"/>
</dbReference>
<keyword evidence="2" id="KW-1185">Reference proteome</keyword>
<dbReference type="InterPro" id="IPR006439">
    <property type="entry name" value="HAD-SF_hydro_IA"/>
</dbReference>
<dbReference type="PANTHER" id="PTHR43481:SF9">
    <property type="entry name" value="2-DEOXYGLUCOSE-6-PHOSPHATE PHOSPHATASE 1-RELATED"/>
    <property type="match status" value="1"/>
</dbReference>
<protein>
    <recommendedName>
        <fullName evidence="3">2-deoxyglucose-6-phosphate phosphatase</fullName>
    </recommendedName>
</protein>
<dbReference type="Gene3D" id="3.40.50.1000">
    <property type="entry name" value="HAD superfamily/HAD-like"/>
    <property type="match status" value="1"/>
</dbReference>
<dbReference type="OMA" id="SWAICTS"/>
<dbReference type="GeneID" id="96900177"/>
<reference key="2">
    <citation type="submission" date="2011-08" db="EMBL/GenBank/DDBJ databases">
        <title>Genome sequence of Naumovozyma castellii.</title>
        <authorList>
            <person name="Gordon J.L."/>
            <person name="Armisen D."/>
            <person name="Proux-Wera E."/>
            <person name="OhEigeartaigh S.S."/>
            <person name="Byrne K.P."/>
            <person name="Wolfe K.H."/>
        </authorList>
    </citation>
    <scope>NUCLEOTIDE SEQUENCE</scope>
    <source>
        <strain>Type strain:CBS 4309</strain>
    </source>
</reference>
<dbReference type="STRING" id="1064592.G0V5F1"/>
<proteinExistence type="predicted"/>
<dbReference type="AlphaFoldDB" id="G0V5F1"/>
<dbReference type="KEGG" id="ncs:NCAS_0A01280"/>
<evidence type="ECO:0000313" key="1">
    <source>
        <dbReference type="EMBL" id="CCC66687.1"/>
    </source>
</evidence>
<dbReference type="HOGENOM" id="CLU_045011_13_4_1"/>
<gene>
    <name evidence="1" type="primary">NCAS0A01280</name>
    <name evidence="1" type="ordered locus">NCAS_0A01280</name>
</gene>
<dbReference type="Gene3D" id="1.10.150.240">
    <property type="entry name" value="Putative phosphatase, domain 2"/>
    <property type="match status" value="1"/>
</dbReference>
<dbReference type="InterPro" id="IPR041492">
    <property type="entry name" value="HAD_2"/>
</dbReference>
<dbReference type="OrthoDB" id="40579at2759"/>
<dbReference type="NCBIfam" id="TIGR01509">
    <property type="entry name" value="HAD-SF-IA-v3"/>
    <property type="match status" value="1"/>
</dbReference>
<dbReference type="InterPro" id="IPR051806">
    <property type="entry name" value="HAD-like_SPP"/>
</dbReference>
<dbReference type="InterPro" id="IPR036412">
    <property type="entry name" value="HAD-like_sf"/>
</dbReference>
<sequence>MSSQSFNVDVCLFDLDGTLVNTIKASEAVWTDLCNEHGVNPQELFKHSHGVKTSEVLAEWFPMLDNTDDKAVKYLEESMGRDHLSSVFAVPGAIDLLKQLDIDTDTGKKFKDKKWAIVTSGSTYIAFGWFKSILSELEKPEVFVTAFDVKNGKPDPEGYSKARDELCKTWNFDVKTAKSVVFEDAPVGIQAGKAMGAITVGITSTYDKKVLFDAGADYVVRDLSQITIKKNTLTGGITLEVKDGSTNNGVTVEAKDKQC</sequence>
<dbReference type="GO" id="GO:0003850">
    <property type="term" value="F:2-deoxyglucose-6-phosphatase activity"/>
    <property type="evidence" value="ECO:0007669"/>
    <property type="project" value="TreeGrafter"/>
</dbReference>
<organism evidence="1 2">
    <name type="scientific">Naumovozyma castellii</name>
    <name type="common">Yeast</name>
    <name type="synonym">Saccharomyces castellii</name>
    <dbReference type="NCBI Taxonomy" id="27288"/>
    <lineage>
        <taxon>Eukaryota</taxon>
        <taxon>Fungi</taxon>
        <taxon>Dikarya</taxon>
        <taxon>Ascomycota</taxon>
        <taxon>Saccharomycotina</taxon>
        <taxon>Saccharomycetes</taxon>
        <taxon>Saccharomycetales</taxon>
        <taxon>Saccharomycetaceae</taxon>
        <taxon>Naumovozyma</taxon>
    </lineage>
</organism>
<dbReference type="eggNOG" id="KOG2914">
    <property type="taxonomic scope" value="Eukaryota"/>
</dbReference>
<dbReference type="Proteomes" id="UP000001640">
    <property type="component" value="Chromosome 1"/>
</dbReference>
<name>G0V5F1_NAUCA</name>
<dbReference type="SFLD" id="SFLDS00003">
    <property type="entry name" value="Haloacid_Dehalogenase"/>
    <property type="match status" value="1"/>
</dbReference>
<dbReference type="EMBL" id="HE576752">
    <property type="protein sequence ID" value="CCC66687.1"/>
    <property type="molecule type" value="Genomic_DNA"/>
</dbReference>
<reference evidence="2" key="1">
    <citation type="journal article" date="2011" name="Proc. Natl. Acad. Sci. U.S.A.">
        <title>Evolutionary erosion of yeast sex chromosomes by mating-type switching accidents.</title>
        <authorList>
            <person name="Gordon J.L."/>
            <person name="Armisen D."/>
            <person name="Proux-Wera E."/>
            <person name="Oheigeartaigh S.S."/>
            <person name="Byrne K.P."/>
            <person name="Wolfe K.H."/>
        </authorList>
    </citation>
    <scope>NUCLEOTIDE SEQUENCE [LARGE SCALE GENOMIC DNA]</scope>
    <source>
        <strain evidence="2">ATCC 76901 / BCRC 22586 / CBS 4309 / NBRC 1992 / NRRL Y-12630</strain>
    </source>
</reference>
<dbReference type="SUPFAM" id="SSF56784">
    <property type="entry name" value="HAD-like"/>
    <property type="match status" value="1"/>
</dbReference>